<evidence type="ECO:0000256" key="1">
    <source>
        <dbReference type="ARBA" id="ARBA00004651"/>
    </source>
</evidence>
<dbReference type="GO" id="GO:0005886">
    <property type="term" value="C:plasma membrane"/>
    <property type="evidence" value="ECO:0007669"/>
    <property type="project" value="UniProtKB-SubCell"/>
</dbReference>
<evidence type="ECO:0000256" key="3">
    <source>
        <dbReference type="ARBA" id="ARBA00022692"/>
    </source>
</evidence>
<keyword evidence="4 10" id="KW-1133">Transmembrane helix</keyword>
<keyword evidence="3 10" id="KW-0812">Transmembrane</keyword>
<dbReference type="PROSITE" id="PS50262">
    <property type="entry name" value="G_PROTEIN_RECEP_F1_2"/>
    <property type="match status" value="1"/>
</dbReference>
<feature type="transmembrane region" description="Helical" evidence="10">
    <location>
        <begin position="212"/>
        <end position="238"/>
    </location>
</feature>
<evidence type="ECO:0000256" key="6">
    <source>
        <dbReference type="ARBA" id="ARBA00023136"/>
    </source>
</evidence>
<evidence type="ECO:0000313" key="12">
    <source>
        <dbReference type="Proteomes" id="UP000749559"/>
    </source>
</evidence>
<feature type="region of interest" description="Disordered" evidence="9">
    <location>
        <begin position="1"/>
        <end position="40"/>
    </location>
</feature>
<feature type="transmembrane region" description="Helical" evidence="10">
    <location>
        <begin position="287"/>
        <end position="311"/>
    </location>
</feature>
<dbReference type="AlphaFoldDB" id="A0A8J1TGJ2"/>
<dbReference type="PANTHER" id="PTHR24248">
    <property type="entry name" value="ADRENERGIC RECEPTOR-RELATED G-PROTEIN COUPLED RECEPTOR"/>
    <property type="match status" value="1"/>
</dbReference>
<dbReference type="CDD" id="cd00637">
    <property type="entry name" value="7tm_classA_rhodopsin-like"/>
    <property type="match status" value="1"/>
</dbReference>
<feature type="transmembrane region" description="Helical" evidence="10">
    <location>
        <begin position="178"/>
        <end position="200"/>
    </location>
</feature>
<evidence type="ECO:0000313" key="11">
    <source>
        <dbReference type="EMBL" id="CAH1776688.1"/>
    </source>
</evidence>
<evidence type="ECO:0000256" key="10">
    <source>
        <dbReference type="SAM" id="Phobius"/>
    </source>
</evidence>
<evidence type="ECO:0000256" key="4">
    <source>
        <dbReference type="ARBA" id="ARBA00022989"/>
    </source>
</evidence>
<gene>
    <name evidence="11" type="ORF">OFUS_LOCUS3840</name>
</gene>
<keyword evidence="6 10" id="KW-0472">Membrane</keyword>
<evidence type="ECO:0000256" key="9">
    <source>
        <dbReference type="SAM" id="MobiDB-lite"/>
    </source>
</evidence>
<comment type="caution">
    <text evidence="11">The sequence shown here is derived from an EMBL/GenBank/DDBJ whole genome shotgun (WGS) entry which is preliminary data.</text>
</comment>
<dbReference type="Pfam" id="PF00001">
    <property type="entry name" value="7tm_1"/>
    <property type="match status" value="1"/>
</dbReference>
<keyword evidence="2" id="KW-1003">Cell membrane</keyword>
<keyword evidence="8" id="KW-0807">Transducer</keyword>
<dbReference type="Proteomes" id="UP000749559">
    <property type="component" value="Unassembled WGS sequence"/>
</dbReference>
<name>A0A8J1TGJ2_OWEFU</name>
<keyword evidence="12" id="KW-1185">Reference proteome</keyword>
<feature type="transmembrane region" description="Helical" evidence="10">
    <location>
        <begin position="449"/>
        <end position="470"/>
    </location>
</feature>
<dbReference type="SMART" id="SM01381">
    <property type="entry name" value="7TM_GPCR_Srsx"/>
    <property type="match status" value="1"/>
</dbReference>
<keyword evidence="7" id="KW-0675">Receptor</keyword>
<evidence type="ECO:0000256" key="5">
    <source>
        <dbReference type="ARBA" id="ARBA00023040"/>
    </source>
</evidence>
<organism evidence="11 12">
    <name type="scientific">Owenia fusiformis</name>
    <name type="common">Polychaete worm</name>
    <dbReference type="NCBI Taxonomy" id="6347"/>
    <lineage>
        <taxon>Eukaryota</taxon>
        <taxon>Metazoa</taxon>
        <taxon>Spiralia</taxon>
        <taxon>Lophotrochozoa</taxon>
        <taxon>Annelida</taxon>
        <taxon>Polychaeta</taxon>
        <taxon>Sedentaria</taxon>
        <taxon>Canalipalpata</taxon>
        <taxon>Sabellida</taxon>
        <taxon>Oweniida</taxon>
        <taxon>Oweniidae</taxon>
        <taxon>Owenia</taxon>
    </lineage>
</organism>
<dbReference type="SUPFAM" id="SSF81321">
    <property type="entry name" value="Family A G protein-coupled receptor-like"/>
    <property type="match status" value="1"/>
</dbReference>
<keyword evidence="5" id="KW-0297">G-protein coupled receptor</keyword>
<feature type="transmembrane region" description="Helical" evidence="10">
    <location>
        <begin position="331"/>
        <end position="352"/>
    </location>
</feature>
<dbReference type="EMBL" id="CAIIXF020000002">
    <property type="protein sequence ID" value="CAH1776688.1"/>
    <property type="molecule type" value="Genomic_DNA"/>
</dbReference>
<reference evidence="11" key="1">
    <citation type="submission" date="2022-03" db="EMBL/GenBank/DDBJ databases">
        <authorList>
            <person name="Martin C."/>
        </authorList>
    </citation>
    <scope>NUCLEOTIDE SEQUENCE</scope>
</reference>
<feature type="compositionally biased region" description="Polar residues" evidence="9">
    <location>
        <begin position="1"/>
        <end position="23"/>
    </location>
</feature>
<dbReference type="PRINTS" id="PR00237">
    <property type="entry name" value="GPCRRHODOPSN"/>
</dbReference>
<evidence type="ECO:0000256" key="2">
    <source>
        <dbReference type="ARBA" id="ARBA00022475"/>
    </source>
</evidence>
<comment type="subcellular location">
    <subcellularLocation>
        <location evidence="1">Cell membrane</location>
        <topology evidence="1">Multi-pass membrane protein</topology>
    </subcellularLocation>
</comment>
<dbReference type="GO" id="GO:0004930">
    <property type="term" value="F:G protein-coupled receptor activity"/>
    <property type="evidence" value="ECO:0007669"/>
    <property type="project" value="UniProtKB-KW"/>
</dbReference>
<feature type="transmembrane region" description="Helical" evidence="10">
    <location>
        <begin position="244"/>
        <end position="266"/>
    </location>
</feature>
<dbReference type="InterPro" id="IPR000276">
    <property type="entry name" value="GPCR_Rhodpsn"/>
</dbReference>
<accession>A0A8J1TGJ2</accession>
<dbReference type="OrthoDB" id="10011551at2759"/>
<dbReference type="Gene3D" id="1.20.1070.10">
    <property type="entry name" value="Rhodopsin 7-helix transmembrane proteins"/>
    <property type="match status" value="1"/>
</dbReference>
<feature type="transmembrane region" description="Helical" evidence="10">
    <location>
        <begin position="415"/>
        <end position="437"/>
    </location>
</feature>
<protein>
    <submittedName>
        <fullName evidence="11">Uncharacterized protein</fullName>
    </submittedName>
</protein>
<sequence>MVSEQAANESEQTSSKIEQLNNNRKNEQITDIIEPSTTEDGDILEHDEALQIYVKEPNIHVDGTHYSHAPGPAFNLTPDVIPIIHNMTIVVLMTMEENNITLQYEVNGHLMGTILNCLKTSNNTVHIKDLHCHVPCNNETHFLCYGMVKNADFVTTFMERCKLPGDFIKKKGEKYKSILLALMGMVTMISNGFVIFAIFTSKQRASIPGFPFVLVLALNDFLVGFSCLSRSIFLQYYIQYQQCLVFQLFCISPICGSLVCMKWIAIDRYIAIFSPLKYYKIMSRHNIAFAIAHIWLHAVSIGVAPLLGWNMGRFFQDRQYCTLMYIVGPGYLLFLFFLGLCFPMAIISVVYFKIFRRTRSHIKIIDAQESSVRRMSDDTTEDTYLSSMESLKQKEQKPVCIPKVSFRNMKAVKTLAIVIGCFLITWGPFTIATLITIMCKTGCHLRTIISSHLLMLGLSNSFLNCFIYAYGNRNFRRVLKDAFMLCICQKSNKIQHLDTIS</sequence>
<proteinExistence type="predicted"/>
<dbReference type="InterPro" id="IPR017452">
    <property type="entry name" value="GPCR_Rhodpsn_7TM"/>
</dbReference>
<evidence type="ECO:0000256" key="8">
    <source>
        <dbReference type="ARBA" id="ARBA00023224"/>
    </source>
</evidence>
<evidence type="ECO:0000256" key="7">
    <source>
        <dbReference type="ARBA" id="ARBA00023170"/>
    </source>
</evidence>